<dbReference type="GO" id="GO:0030170">
    <property type="term" value="F:pyridoxal phosphate binding"/>
    <property type="evidence" value="ECO:0007669"/>
    <property type="project" value="InterPro"/>
</dbReference>
<organism evidence="7 8">
    <name type="scientific">Alternaria burnsii</name>
    <dbReference type="NCBI Taxonomy" id="1187904"/>
    <lineage>
        <taxon>Eukaryota</taxon>
        <taxon>Fungi</taxon>
        <taxon>Dikarya</taxon>
        <taxon>Ascomycota</taxon>
        <taxon>Pezizomycotina</taxon>
        <taxon>Dothideomycetes</taxon>
        <taxon>Pleosporomycetidae</taxon>
        <taxon>Pleosporales</taxon>
        <taxon>Pleosporineae</taxon>
        <taxon>Pleosporaceae</taxon>
        <taxon>Alternaria</taxon>
        <taxon>Alternaria sect. Alternaria</taxon>
    </lineage>
</organism>
<dbReference type="InterPro" id="IPR015421">
    <property type="entry name" value="PyrdxlP-dep_Trfase_major"/>
</dbReference>
<evidence type="ECO:0000256" key="1">
    <source>
        <dbReference type="ARBA" id="ARBA00001933"/>
    </source>
</evidence>
<dbReference type="PROSITE" id="PS00600">
    <property type="entry name" value="AA_TRANSFER_CLASS_3"/>
    <property type="match status" value="1"/>
</dbReference>
<dbReference type="Gene3D" id="3.90.25.10">
    <property type="entry name" value="UDP-galactose 4-epimerase, domain 1"/>
    <property type="match status" value="1"/>
</dbReference>
<dbReference type="Pfam" id="PF00202">
    <property type="entry name" value="Aminotran_3"/>
    <property type="match status" value="1"/>
</dbReference>
<dbReference type="SUPFAM" id="SSF53383">
    <property type="entry name" value="PLP-dependent transferases"/>
    <property type="match status" value="1"/>
</dbReference>
<proteinExistence type="inferred from homology"/>
<dbReference type="InterPro" id="IPR036291">
    <property type="entry name" value="NAD(P)-bd_dom_sf"/>
</dbReference>
<evidence type="ECO:0000256" key="4">
    <source>
        <dbReference type="ARBA" id="ARBA00022679"/>
    </source>
</evidence>
<dbReference type="RefSeq" id="XP_038792026.1">
    <property type="nucleotide sequence ID" value="XM_038926170.1"/>
</dbReference>
<keyword evidence="4 7" id="KW-0808">Transferase</keyword>
<dbReference type="PANTHER" id="PTHR11986">
    <property type="entry name" value="AMINOTRANSFERASE CLASS III"/>
    <property type="match status" value="1"/>
</dbReference>
<keyword evidence="5" id="KW-0663">Pyridoxal phosphate</keyword>
<gene>
    <name evidence="7" type="ORF">GT037_001123</name>
</gene>
<evidence type="ECO:0000256" key="2">
    <source>
        <dbReference type="ARBA" id="ARBA00008954"/>
    </source>
</evidence>
<dbReference type="AlphaFoldDB" id="A0A8H7EK76"/>
<feature type="domain" description="NmrA-like" evidence="6">
    <location>
        <begin position="447"/>
        <end position="722"/>
    </location>
</feature>
<dbReference type="SUPFAM" id="SSF51735">
    <property type="entry name" value="NAD(P)-binding Rossmann-fold domains"/>
    <property type="match status" value="1"/>
</dbReference>
<evidence type="ECO:0000259" key="6">
    <source>
        <dbReference type="Pfam" id="PF05368"/>
    </source>
</evidence>
<dbReference type="GeneID" id="62199348"/>
<evidence type="ECO:0000313" key="8">
    <source>
        <dbReference type="Proteomes" id="UP000596902"/>
    </source>
</evidence>
<dbReference type="Pfam" id="PF05368">
    <property type="entry name" value="NmrA"/>
    <property type="match status" value="1"/>
</dbReference>
<comment type="caution">
    <text evidence="7">The sequence shown here is derived from an EMBL/GenBank/DDBJ whole genome shotgun (WGS) entry which is preliminary data.</text>
</comment>
<dbReference type="InterPro" id="IPR050103">
    <property type="entry name" value="Class-III_PLP-dep_AT"/>
</dbReference>
<dbReference type="Gene3D" id="3.90.1150.10">
    <property type="entry name" value="Aspartate Aminotransferase, domain 1"/>
    <property type="match status" value="1"/>
</dbReference>
<comment type="cofactor">
    <cofactor evidence="1">
        <name>pyridoxal 5'-phosphate</name>
        <dbReference type="ChEBI" id="CHEBI:597326"/>
    </cofactor>
</comment>
<dbReference type="Proteomes" id="UP000596902">
    <property type="component" value="Unassembled WGS sequence"/>
</dbReference>
<keyword evidence="3" id="KW-0032">Aminotransferase</keyword>
<dbReference type="InterPro" id="IPR005814">
    <property type="entry name" value="Aminotrans_3"/>
</dbReference>
<evidence type="ECO:0000313" key="7">
    <source>
        <dbReference type="EMBL" id="KAF7682147.1"/>
    </source>
</evidence>
<reference evidence="7" key="1">
    <citation type="submission" date="2020-01" db="EMBL/GenBank/DDBJ databases">
        <authorList>
            <person name="Feng Z.H.Z."/>
        </authorList>
    </citation>
    <scope>NUCLEOTIDE SEQUENCE</scope>
    <source>
        <strain evidence="7">CBS107.38</strain>
    </source>
</reference>
<sequence length="744" mass="80594">MDTAAFGEQHIAKGIGRLTKHVFEDGKGTFITTDKGVKLLDMTAGIGVVNLGHCHPKVSAAAAAQCNKITHAQVNIGFSSAQIALLKELIPILPHESLDTVFFWNSGAEAVEAAVKLARAATKKPNIIVMQGSYHGRTNATASMTRSKTIYGEGHGPLMGGVFASAFPYYSQFGLPPDTPKDQLVSQALLQLRLTLQQQTSPADTAAVILEPVLGEGGYVPAPPEFLHGVRQICDEHNVLFIADEVQSGMGRTGHQWFVQESGVRPDILVFAKGIANGFPLSGIASSKKLMDLQKPGSMGGTYAGNAVACAAATATIKAFHEEKILDNVAARSKQIFSFLNDLKSSGTKAGNLIEDVRGSGLMVGVQFANPELQRDSSNTAARNGQSQPQIAPKIVQECVKRDMLLLSTSVFDVLRFIPPLTISEEELSQACNIFKESLEAVAKEITVLVTGATGKQGGSVVDALLKANAPYEILALTRDAQSSSSKKLQQKSPNIKLVTGNLDAVDEIFETAKKSTQAPIWGVYSVQALGKNEEKQGKDLVDASIKNGVSHFIFSSADRGGANSDTDPTVVPHFITKHNIEQHLFFKAKKSGMTYTVLRPVAFFENLTPNFFGKVFTTSWAIKMPKEKKLQLISTSDIGFFAAQAFLKDDDPIYKNKSISLASEALSFQQFKETFEKKTGEKLPMTYRFIAGALCWMSKELGYMFNWFRDVGFGADVEGCKKVNPGMKDFATWLETESAWKKG</sequence>
<dbReference type="InterPro" id="IPR008030">
    <property type="entry name" value="NmrA-like"/>
</dbReference>
<dbReference type="Gene3D" id="3.40.640.10">
    <property type="entry name" value="Type I PLP-dependent aspartate aminotransferase-like (Major domain)"/>
    <property type="match status" value="1"/>
</dbReference>
<name>A0A8H7EK76_9PLEO</name>
<dbReference type="Gene3D" id="3.40.50.720">
    <property type="entry name" value="NAD(P)-binding Rossmann-like Domain"/>
    <property type="match status" value="1"/>
</dbReference>
<dbReference type="FunFam" id="3.40.640.10:FF:000013">
    <property type="entry name" value="4-aminobutyrate aminotransferase"/>
    <property type="match status" value="1"/>
</dbReference>
<keyword evidence="8" id="KW-1185">Reference proteome</keyword>
<reference evidence="7" key="2">
    <citation type="submission" date="2020-08" db="EMBL/GenBank/DDBJ databases">
        <title>Draft Genome Sequence of Cumin Blight Pathogen Alternaria burnsii.</title>
        <authorList>
            <person name="Feng Z."/>
        </authorList>
    </citation>
    <scope>NUCLEOTIDE SEQUENCE</scope>
    <source>
        <strain evidence="7">CBS107.38</strain>
    </source>
</reference>
<dbReference type="GO" id="GO:0042802">
    <property type="term" value="F:identical protein binding"/>
    <property type="evidence" value="ECO:0007669"/>
    <property type="project" value="TreeGrafter"/>
</dbReference>
<dbReference type="EMBL" id="JAAABM010000001">
    <property type="protein sequence ID" value="KAF7682147.1"/>
    <property type="molecule type" value="Genomic_DNA"/>
</dbReference>
<evidence type="ECO:0000256" key="3">
    <source>
        <dbReference type="ARBA" id="ARBA00022576"/>
    </source>
</evidence>
<comment type="similarity">
    <text evidence="2">Belongs to the class-III pyridoxal-phosphate-dependent aminotransferase family.</text>
</comment>
<dbReference type="PANTHER" id="PTHR11986:SF79">
    <property type="entry name" value="ACETYLORNITHINE AMINOTRANSFERASE, MITOCHONDRIAL"/>
    <property type="match status" value="1"/>
</dbReference>
<dbReference type="InterPro" id="IPR015424">
    <property type="entry name" value="PyrdxlP-dep_Trfase"/>
</dbReference>
<dbReference type="CDD" id="cd00610">
    <property type="entry name" value="OAT_like"/>
    <property type="match status" value="1"/>
</dbReference>
<evidence type="ECO:0000256" key="5">
    <source>
        <dbReference type="ARBA" id="ARBA00022898"/>
    </source>
</evidence>
<dbReference type="GO" id="GO:0008483">
    <property type="term" value="F:transaminase activity"/>
    <property type="evidence" value="ECO:0007669"/>
    <property type="project" value="UniProtKB-KW"/>
</dbReference>
<dbReference type="InterPro" id="IPR015422">
    <property type="entry name" value="PyrdxlP-dep_Trfase_small"/>
</dbReference>
<accession>A0A8H7EK76</accession>
<dbReference type="InterPro" id="IPR049704">
    <property type="entry name" value="Aminotrans_3_PPA_site"/>
</dbReference>
<protein>
    <submittedName>
        <fullName evidence="7">Plp-dependent transferase</fullName>
    </submittedName>
</protein>